<evidence type="ECO:0000256" key="1">
    <source>
        <dbReference type="SAM" id="Coils"/>
    </source>
</evidence>
<dbReference type="Proteomes" id="UP001226084">
    <property type="component" value="Unassembled WGS sequence"/>
</dbReference>
<evidence type="ECO:0000313" key="4">
    <source>
        <dbReference type="Proteomes" id="UP001226084"/>
    </source>
</evidence>
<evidence type="ECO:0000313" key="3">
    <source>
        <dbReference type="EMBL" id="MDQ1107253.1"/>
    </source>
</evidence>
<feature type="compositionally biased region" description="Polar residues" evidence="2">
    <location>
        <begin position="18"/>
        <end position="27"/>
    </location>
</feature>
<proteinExistence type="predicted"/>
<protein>
    <submittedName>
        <fullName evidence="3">Uncharacterized protein</fullName>
    </submittedName>
</protein>
<reference evidence="3" key="1">
    <citation type="submission" date="2023-07" db="EMBL/GenBank/DDBJ databases">
        <title>Functional and genomic diversity of the sorghum phyllosphere microbiome.</title>
        <authorList>
            <person name="Shade A."/>
        </authorList>
    </citation>
    <scope>NUCLEOTIDE SEQUENCE</scope>
    <source>
        <strain evidence="3">SORGH_AS_0457</strain>
    </source>
</reference>
<name>A0AAP5ECU7_9GAMM</name>
<dbReference type="EMBL" id="JAUTAS010000001">
    <property type="protein sequence ID" value="MDQ1107253.1"/>
    <property type="molecule type" value="Genomic_DNA"/>
</dbReference>
<comment type="caution">
    <text evidence="3">The sequence shown here is derived from an EMBL/GenBank/DDBJ whole genome shotgun (WGS) entry which is preliminary data.</text>
</comment>
<feature type="coiled-coil region" evidence="1">
    <location>
        <begin position="440"/>
        <end position="471"/>
    </location>
</feature>
<feature type="region of interest" description="Disordered" evidence="2">
    <location>
        <begin position="1"/>
        <end position="35"/>
    </location>
</feature>
<dbReference type="AlphaFoldDB" id="A0AAP5ECU7"/>
<accession>A0AAP5ECU7</accession>
<gene>
    <name evidence="3" type="ORF">QE424_000412</name>
</gene>
<dbReference type="RefSeq" id="WP_307105972.1">
    <property type="nucleotide sequence ID" value="NZ_JAUTAS010000001.1"/>
</dbReference>
<sequence>MAGPWEKYQQEAEVAASPQGQPDQGTSEGPWANYAAQAGSADIEMPITDLPAVQAQRPDFSGVTATVDSTAQKVAPDGWAYGVGRDAAFGVRSAIQGAGSLIGAAGGDAFNNYIANPIARAVGLQEARPYREEAQAFANTLGLPQAQMSGDRVMGDVGEGLTGTALTLGAGGLASAGRGLVQRAGQFFAANPILQTAATTTGTLASSGVKEAGGGPGAQVAAGLAAGFAPGTLAALVPGMRGGIVPAAVAQGTRGALRGRNAVGAPVTSADIQQTVGDFAAVGATPSVGQATGGRFPQAVETMLGNVPGGAGPIARLGAKQSTATGQAVERFAEKLSPRGRPMSPEQAGRTILEGIEGKSPVAFVPKTAKKAEELYDRVSKQIPAGARVPVENTKQALSELNASIEGAPNVAKLFQNARIQGIESALGKDIGGAEAALQRPEVRQQADALRQQLNNQAQQARAENMRLQALGMRASQPVASPQQIEEQVKTAIAGMADNQIPYQALTKLRTVVGKELDNYTLADSVPRDKWKALYGALTRDMEAAATTPEAQQAWKRANAYYAARSNRIDSVAHVVDKSGGPEAVYRAAFGNTKEGATTLHAVMQSLPKEAQREVSASFIRRMGRATGSQQNADNDIFSMETFLTNWANMSPEAKRVLFDRHGFGFRQDMEKVARMAEMIRQGSAVFRNPSGSGRLISLITQSAGTASSAASAAVAGNPLLAAGIVAGSASLAGAFNGLGRLMTSPGFVRWVAQNGGIPVGELVSQVQTLRRIAESEGNDDVAELADRLEATTRRQSPSRQARQAR</sequence>
<organism evidence="3 4">
    <name type="scientific">Stenotrophomonas rhizophila</name>
    <dbReference type="NCBI Taxonomy" id="216778"/>
    <lineage>
        <taxon>Bacteria</taxon>
        <taxon>Pseudomonadati</taxon>
        <taxon>Pseudomonadota</taxon>
        <taxon>Gammaproteobacteria</taxon>
        <taxon>Lysobacterales</taxon>
        <taxon>Lysobacteraceae</taxon>
        <taxon>Stenotrophomonas</taxon>
    </lineage>
</organism>
<keyword evidence="1" id="KW-0175">Coiled coil</keyword>
<evidence type="ECO:0000256" key="2">
    <source>
        <dbReference type="SAM" id="MobiDB-lite"/>
    </source>
</evidence>